<name>A0ABV0R9V6_9TELE</name>
<evidence type="ECO:0000313" key="1">
    <source>
        <dbReference type="EMBL" id="MEQ2204932.1"/>
    </source>
</evidence>
<sequence length="109" mass="12245">MRPRIARKAASCSQLYYSIRWCMCVGSVILSSWDHGRLKNSYRCYSSGCPILKLTCALAACPCSACFKDLDNVWWSVRGLVDGCSGDHSRRFALRCHQPTRLSRGPIVI</sequence>
<keyword evidence="2" id="KW-1185">Reference proteome</keyword>
<reference evidence="1 2" key="1">
    <citation type="submission" date="2021-06" db="EMBL/GenBank/DDBJ databases">
        <authorList>
            <person name="Palmer J.M."/>
        </authorList>
    </citation>
    <scope>NUCLEOTIDE SEQUENCE [LARGE SCALE GENOMIC DNA]</scope>
    <source>
        <strain evidence="1 2">XC_2019</strain>
        <tissue evidence="1">Muscle</tissue>
    </source>
</reference>
<protein>
    <submittedName>
        <fullName evidence="1">Uncharacterized protein</fullName>
    </submittedName>
</protein>
<evidence type="ECO:0000313" key="2">
    <source>
        <dbReference type="Proteomes" id="UP001434883"/>
    </source>
</evidence>
<dbReference type="Proteomes" id="UP001434883">
    <property type="component" value="Unassembled WGS sequence"/>
</dbReference>
<gene>
    <name evidence="1" type="ORF">XENOCAPTIV_021318</name>
</gene>
<proteinExistence type="predicted"/>
<organism evidence="1 2">
    <name type="scientific">Xenoophorus captivus</name>
    <dbReference type="NCBI Taxonomy" id="1517983"/>
    <lineage>
        <taxon>Eukaryota</taxon>
        <taxon>Metazoa</taxon>
        <taxon>Chordata</taxon>
        <taxon>Craniata</taxon>
        <taxon>Vertebrata</taxon>
        <taxon>Euteleostomi</taxon>
        <taxon>Actinopterygii</taxon>
        <taxon>Neopterygii</taxon>
        <taxon>Teleostei</taxon>
        <taxon>Neoteleostei</taxon>
        <taxon>Acanthomorphata</taxon>
        <taxon>Ovalentaria</taxon>
        <taxon>Atherinomorphae</taxon>
        <taxon>Cyprinodontiformes</taxon>
        <taxon>Goodeidae</taxon>
        <taxon>Xenoophorus</taxon>
    </lineage>
</organism>
<comment type="caution">
    <text evidence="1">The sequence shown here is derived from an EMBL/GenBank/DDBJ whole genome shotgun (WGS) entry which is preliminary data.</text>
</comment>
<accession>A0ABV0R9V6</accession>
<dbReference type="EMBL" id="JAHRIN010038262">
    <property type="protein sequence ID" value="MEQ2204932.1"/>
    <property type="molecule type" value="Genomic_DNA"/>
</dbReference>